<sequence>MPIRNIRLEDERKPEASPVVTYRMSREEMEAYLREKYGDKLDGAKNGTKPRGRSKKEDRAAMDVTMEDIRTPVLTLEEYLERRVAGMRRPEICKEFGIDRDELIRILREWGLRDMVREGRVLMKISSYMAGGMAFDEAVDEAMRVEFGKDYAKAETVRDESTEPTEEEQAREHPEDIHNAEDKPVETVEATEADDIATETAEALLGAKVVEDDTTVAEANPPTNADDDTHAVARLIAPRKVTVTMTLDEYIMRAAFEAIVDDVHETAVSKGWHETKVPMPIHLALIHSEVSEALEADRKGYGEAKVAEELADVVIRVMDTAAAHGLDLAGALFRKMAINKERAYRHGGRKY</sequence>
<protein>
    <submittedName>
        <fullName evidence="2">Uncharacterized protein</fullName>
    </submittedName>
</protein>
<proteinExistence type="predicted"/>
<reference evidence="3" key="1">
    <citation type="submission" date="2017-01" db="EMBL/GenBank/DDBJ databases">
        <authorList>
            <person name="Varghese N."/>
            <person name="Submissions S."/>
        </authorList>
    </citation>
    <scope>NUCLEOTIDE SEQUENCE [LARGE SCALE GENOMIC DNA]</scope>
    <source>
        <strain evidence="3">DSM 16176</strain>
    </source>
</reference>
<keyword evidence="3" id="KW-1185">Reference proteome</keyword>
<dbReference type="SUPFAM" id="SSF101386">
    <property type="entry name" value="all-alpha NTP pyrophosphatases"/>
    <property type="match status" value="1"/>
</dbReference>
<dbReference type="CDD" id="cd11542">
    <property type="entry name" value="NTP-PPase_u5"/>
    <property type="match status" value="1"/>
</dbReference>
<accession>A0A1N7MR71</accession>
<feature type="compositionally biased region" description="Basic and acidic residues" evidence="1">
    <location>
        <begin position="168"/>
        <end position="185"/>
    </location>
</feature>
<evidence type="ECO:0000313" key="2">
    <source>
        <dbReference type="EMBL" id="SIS88623.1"/>
    </source>
</evidence>
<evidence type="ECO:0000313" key="3">
    <source>
        <dbReference type="Proteomes" id="UP000186156"/>
    </source>
</evidence>
<dbReference type="EMBL" id="FTOO01000006">
    <property type="protein sequence ID" value="SIS88623.1"/>
    <property type="molecule type" value="Genomic_DNA"/>
</dbReference>
<dbReference type="RefSeq" id="WP_234969685.1">
    <property type="nucleotide sequence ID" value="NZ_FTOO01000006.1"/>
</dbReference>
<dbReference type="AlphaFoldDB" id="A0A1N7MR71"/>
<name>A0A1N7MR71_9BACL</name>
<dbReference type="STRING" id="252246.SAMN05421799_10649"/>
<dbReference type="Gene3D" id="1.10.287.1080">
    <property type="entry name" value="MazG-like"/>
    <property type="match status" value="1"/>
</dbReference>
<feature type="region of interest" description="Disordered" evidence="1">
    <location>
        <begin position="154"/>
        <end position="185"/>
    </location>
</feature>
<feature type="region of interest" description="Disordered" evidence="1">
    <location>
        <begin position="40"/>
        <end position="60"/>
    </location>
</feature>
<organism evidence="2 3">
    <name type="scientific">Alicyclobacillus vulcanalis</name>
    <dbReference type="NCBI Taxonomy" id="252246"/>
    <lineage>
        <taxon>Bacteria</taxon>
        <taxon>Bacillati</taxon>
        <taxon>Bacillota</taxon>
        <taxon>Bacilli</taxon>
        <taxon>Bacillales</taxon>
        <taxon>Alicyclobacillaceae</taxon>
        <taxon>Alicyclobacillus</taxon>
    </lineage>
</organism>
<gene>
    <name evidence="2" type="ORF">SAMN05421799_10649</name>
</gene>
<evidence type="ECO:0000256" key="1">
    <source>
        <dbReference type="SAM" id="MobiDB-lite"/>
    </source>
</evidence>
<dbReference type="Proteomes" id="UP000186156">
    <property type="component" value="Unassembled WGS sequence"/>
</dbReference>